<dbReference type="KEGG" id="nao:Y958_03730"/>
<dbReference type="EMBL" id="CP022110">
    <property type="protein sequence ID" value="ASG20036.1"/>
    <property type="molecule type" value="Genomic_DNA"/>
</dbReference>
<proteinExistence type="predicted"/>
<sequence>MTSATIIGQRRPVTGPLLLLLAGMGALLAGCQSPGRESPELARQRAEAAAEAPAVPDGQIDEQIHRLWKEKSPEMNSRLNVTVDRGEVLLTGNARDPDMRVDAVRLAWQADGVRKVLNEIKIADESSLSDSATDAWINTKLWAALLLDGQVRSSNYSIETVNQVVYIMGVARSGVELEAVLQHARELPRVRQVVNYVRR</sequence>
<dbReference type="Pfam" id="PF04972">
    <property type="entry name" value="BON"/>
    <property type="match status" value="2"/>
</dbReference>
<dbReference type="AlphaFoldDB" id="A0A248JND5"/>
<gene>
    <name evidence="3" type="ORF">Y958_03730</name>
</gene>
<name>A0A248JND5_9PROT</name>
<keyword evidence="4" id="KW-1185">Reference proteome</keyword>
<dbReference type="Proteomes" id="UP000197153">
    <property type="component" value="Chromosome 1"/>
</dbReference>
<evidence type="ECO:0000313" key="4">
    <source>
        <dbReference type="Proteomes" id="UP000197153"/>
    </source>
</evidence>
<reference evidence="3 4" key="1">
    <citation type="submission" date="2017-06" db="EMBL/GenBank/DDBJ databases">
        <title>Complete genome sequence of Nitrospirillum amazonense strain CBAmC, an endophytic nitrogen-fixing and plant growth-promoting bacterium, isolated from sugarcane.</title>
        <authorList>
            <person name="Schwab S."/>
            <person name="dos Santos Teixeira K.R."/>
            <person name="Simoes Araujo J.L."/>
            <person name="Soares Vidal M."/>
            <person name="Borges de Freitas H.R."/>
            <person name="Rivello Crivelaro A.L."/>
            <person name="Bueno de Camargo Nunes A."/>
            <person name="dos Santos C.M."/>
            <person name="Palmeira da Silva Rosa D."/>
            <person name="da Silva Padilha D."/>
            <person name="da Silva E."/>
            <person name="Araujo Terra L."/>
            <person name="Soares Mendes V."/>
            <person name="Farinelli L."/>
            <person name="Magalhaes Cruz L."/>
            <person name="Baldani J.I."/>
        </authorList>
    </citation>
    <scope>NUCLEOTIDE SEQUENCE [LARGE SCALE GENOMIC DNA]</scope>
    <source>
        <strain evidence="3 4">CBAmC</strain>
    </source>
</reference>
<dbReference type="InterPro" id="IPR051686">
    <property type="entry name" value="Lipoprotein_DolP"/>
</dbReference>
<evidence type="ECO:0000256" key="1">
    <source>
        <dbReference type="SAM" id="MobiDB-lite"/>
    </source>
</evidence>
<organism evidence="3 4">
    <name type="scientific">Nitrospirillum viridazoti CBAmc</name>
    <dbReference type="NCBI Taxonomy" id="1441467"/>
    <lineage>
        <taxon>Bacteria</taxon>
        <taxon>Pseudomonadati</taxon>
        <taxon>Pseudomonadota</taxon>
        <taxon>Alphaproteobacteria</taxon>
        <taxon>Rhodospirillales</taxon>
        <taxon>Azospirillaceae</taxon>
        <taxon>Nitrospirillum</taxon>
        <taxon>Nitrospirillum viridazoti</taxon>
    </lineage>
</organism>
<protein>
    <submittedName>
        <fullName evidence="3">BON domain-containing protein</fullName>
    </submittedName>
</protein>
<feature type="compositionally biased region" description="Basic and acidic residues" evidence="1">
    <location>
        <begin position="37"/>
        <end position="48"/>
    </location>
</feature>
<dbReference type="PROSITE" id="PS50914">
    <property type="entry name" value="BON"/>
    <property type="match status" value="2"/>
</dbReference>
<feature type="domain" description="BON" evidence="2">
    <location>
        <begin position="56"/>
        <end position="124"/>
    </location>
</feature>
<dbReference type="RefSeq" id="WP_088870956.1">
    <property type="nucleotide sequence ID" value="NZ_CP022110.1"/>
</dbReference>
<dbReference type="InterPro" id="IPR007055">
    <property type="entry name" value="BON_dom"/>
</dbReference>
<evidence type="ECO:0000313" key="3">
    <source>
        <dbReference type="EMBL" id="ASG20036.1"/>
    </source>
</evidence>
<feature type="region of interest" description="Disordered" evidence="1">
    <location>
        <begin position="33"/>
        <end position="56"/>
    </location>
</feature>
<dbReference type="PANTHER" id="PTHR34606">
    <property type="entry name" value="BON DOMAIN-CONTAINING PROTEIN"/>
    <property type="match status" value="1"/>
</dbReference>
<dbReference type="PANTHER" id="PTHR34606:SF15">
    <property type="entry name" value="BON DOMAIN-CONTAINING PROTEIN"/>
    <property type="match status" value="1"/>
</dbReference>
<accession>A0A248JND5</accession>
<feature type="domain" description="BON" evidence="2">
    <location>
        <begin position="133"/>
        <end position="199"/>
    </location>
</feature>
<evidence type="ECO:0000259" key="2">
    <source>
        <dbReference type="PROSITE" id="PS50914"/>
    </source>
</evidence>
<dbReference type="Gene3D" id="3.30.1340.30">
    <property type="match status" value="1"/>
</dbReference>